<comment type="caution">
    <text evidence="1">The sequence shown here is derived from an EMBL/GenBank/DDBJ whole genome shotgun (WGS) entry which is preliminary data.</text>
</comment>
<dbReference type="Proteomes" id="UP000789525">
    <property type="component" value="Unassembled WGS sequence"/>
</dbReference>
<keyword evidence="2" id="KW-1185">Reference proteome</keyword>
<reference evidence="1" key="1">
    <citation type="submission" date="2021-06" db="EMBL/GenBank/DDBJ databases">
        <authorList>
            <person name="Kallberg Y."/>
            <person name="Tangrot J."/>
            <person name="Rosling A."/>
        </authorList>
    </citation>
    <scope>NUCLEOTIDE SEQUENCE</scope>
    <source>
        <strain evidence="1">CL356</strain>
    </source>
</reference>
<sequence length="620" mass="70906">MPSMSTSHIYTTPAALEYLQHGFPSVFVIPPESYSSRPLQIRSPRDFKPRGLNISTETSSRLFGLSGKTRQLRDNGESSHRVDALVNISLSQDQPVICSGKEKTSQLNGFLQPSCQYDAYDERALECQQGTNASNVAYLEIPHPFKGGNFNAESCSRVLQDIYDQRVVINGEPSRQVRVNKNDTSLSYPQSCAYQELVGQQFEGLFVNPLEKAPSVKEANASQNIFIHPAQAIKHQPCNPSTSPLLSSWQSINCSPNNFSNGKFKSPSFEPVGNIREWGQVTRWLYITNFPTNPAHWRLMKTMFELATDLPMSYITVLGMPREPKVTFVNKRHPIIDAGWKFDTRPEPVPFTYPSIKALDELINDGYIRITWKGSIQHCEEIYKRFEEMGEIKSSTSAHTVDECYMYIEYDDTRAARTARETLNGQVFEHVFDRGIRKTTTVRIEYYDYESQTWDAVADDFRRLNESQIRIPPAPRRVPVVDSRSSEPDFRYLVDSRVEIHHSLKGQIAEDYVSHQRKYPPPVTSTVRSSGNRAIPEGNVFDLEKVKKGLDERTTFMIRNIPNKYTQEMFLDWLNKTHKGKYDFAYLRKFAGEEKPFSIPDCEEFVKAVKIRGATCKESS</sequence>
<protein>
    <submittedName>
        <fullName evidence="1">4573_t:CDS:1</fullName>
    </submittedName>
</protein>
<evidence type="ECO:0000313" key="2">
    <source>
        <dbReference type="Proteomes" id="UP000789525"/>
    </source>
</evidence>
<evidence type="ECO:0000313" key="1">
    <source>
        <dbReference type="EMBL" id="CAG8448533.1"/>
    </source>
</evidence>
<gene>
    <name evidence="1" type="ORF">ACOLOM_LOCUS647</name>
</gene>
<accession>A0ACA9K2S5</accession>
<proteinExistence type="predicted"/>
<dbReference type="EMBL" id="CAJVPT010000688">
    <property type="protein sequence ID" value="CAG8448533.1"/>
    <property type="molecule type" value="Genomic_DNA"/>
</dbReference>
<organism evidence="1 2">
    <name type="scientific">Acaulospora colombiana</name>
    <dbReference type="NCBI Taxonomy" id="27376"/>
    <lineage>
        <taxon>Eukaryota</taxon>
        <taxon>Fungi</taxon>
        <taxon>Fungi incertae sedis</taxon>
        <taxon>Mucoromycota</taxon>
        <taxon>Glomeromycotina</taxon>
        <taxon>Glomeromycetes</taxon>
        <taxon>Diversisporales</taxon>
        <taxon>Acaulosporaceae</taxon>
        <taxon>Acaulospora</taxon>
    </lineage>
</organism>
<name>A0ACA9K2S5_9GLOM</name>